<proteinExistence type="predicted"/>
<accession>A0A6P7TUK7</accession>
<dbReference type="CDD" id="cd00742">
    <property type="entry name" value="FABP"/>
    <property type="match status" value="1"/>
</dbReference>
<dbReference type="GO" id="GO:0008289">
    <property type="term" value="F:lipid binding"/>
    <property type="evidence" value="ECO:0007669"/>
    <property type="project" value="UniProtKB-KW"/>
</dbReference>
<dbReference type="RefSeq" id="XP_029653017.1">
    <property type="nucleotide sequence ID" value="XM_029797157.2"/>
</dbReference>
<dbReference type="KEGG" id="osn:115226158"/>
<dbReference type="InterPro" id="IPR012674">
    <property type="entry name" value="Calycin"/>
</dbReference>
<dbReference type="Proteomes" id="UP000515154">
    <property type="component" value="Linkage group LG29"/>
</dbReference>
<protein>
    <submittedName>
        <fullName evidence="2">Uncharacterized protein LOC115226158</fullName>
    </submittedName>
</protein>
<dbReference type="AlphaFoldDB" id="A0A6P7TUK7"/>
<gene>
    <name evidence="2" type="primary">LOC115226158</name>
</gene>
<name>A0A6P7TUK7_9MOLL</name>
<sequence>MSALNGKWLLDRIENGDEFLQKLQIPEEDKQKAKVFLDPANEITQEIEINGQNLTINISAKNGWSEEDRATFGHPVEQSHFGREFTALYKLVGDTIEEHQKGMFEANITRKVEKSGELVMTIVAGDAHCKRIYKRL</sequence>
<organism evidence="1 2">
    <name type="scientific">Octopus sinensis</name>
    <name type="common">East Asian common octopus</name>
    <dbReference type="NCBI Taxonomy" id="2607531"/>
    <lineage>
        <taxon>Eukaryota</taxon>
        <taxon>Metazoa</taxon>
        <taxon>Spiralia</taxon>
        <taxon>Lophotrochozoa</taxon>
        <taxon>Mollusca</taxon>
        <taxon>Cephalopoda</taxon>
        <taxon>Coleoidea</taxon>
        <taxon>Octopodiformes</taxon>
        <taxon>Octopoda</taxon>
        <taxon>Incirrata</taxon>
        <taxon>Octopodidae</taxon>
        <taxon>Octopus</taxon>
    </lineage>
</organism>
<dbReference type="SUPFAM" id="SSF50814">
    <property type="entry name" value="Lipocalins"/>
    <property type="match status" value="1"/>
</dbReference>
<keyword evidence="1" id="KW-1185">Reference proteome</keyword>
<dbReference type="Gene3D" id="2.40.128.20">
    <property type="match status" value="1"/>
</dbReference>
<reference evidence="2" key="1">
    <citation type="submission" date="2025-08" db="UniProtKB">
        <authorList>
            <consortium name="RefSeq"/>
        </authorList>
    </citation>
    <scope>IDENTIFICATION</scope>
</reference>
<dbReference type="PRINTS" id="PR00178">
    <property type="entry name" value="FATTYACIDBP"/>
</dbReference>
<evidence type="ECO:0000313" key="1">
    <source>
        <dbReference type="Proteomes" id="UP000515154"/>
    </source>
</evidence>
<dbReference type="InterPro" id="IPR000463">
    <property type="entry name" value="Fatty_acid-bd"/>
</dbReference>
<evidence type="ECO:0000313" key="2">
    <source>
        <dbReference type="RefSeq" id="XP_029653017.1"/>
    </source>
</evidence>